<dbReference type="EMBL" id="OZ035826">
    <property type="protein sequence ID" value="CAL1603036.1"/>
    <property type="molecule type" value="Genomic_DNA"/>
</dbReference>
<dbReference type="PANTHER" id="PTHR19302:SF27">
    <property type="entry name" value="GAMMA-TUBULIN COMPLEX COMPONENT 4"/>
    <property type="match status" value="1"/>
</dbReference>
<organism evidence="8 9">
    <name type="scientific">Knipowitschia caucasica</name>
    <name type="common">Caucasian dwarf goby</name>
    <name type="synonym">Pomatoschistus caucasicus</name>
    <dbReference type="NCBI Taxonomy" id="637954"/>
    <lineage>
        <taxon>Eukaryota</taxon>
        <taxon>Metazoa</taxon>
        <taxon>Chordata</taxon>
        <taxon>Craniata</taxon>
        <taxon>Vertebrata</taxon>
        <taxon>Euteleostomi</taxon>
        <taxon>Actinopterygii</taxon>
        <taxon>Neopterygii</taxon>
        <taxon>Teleostei</taxon>
        <taxon>Neoteleostei</taxon>
        <taxon>Acanthomorphata</taxon>
        <taxon>Gobiaria</taxon>
        <taxon>Gobiiformes</taxon>
        <taxon>Gobioidei</taxon>
        <taxon>Gobiidae</taxon>
        <taxon>Gobiinae</taxon>
        <taxon>Knipowitschia</taxon>
    </lineage>
</organism>
<comment type="similarity">
    <text evidence="5">Belongs to the TUBGCP family.</text>
</comment>
<dbReference type="GO" id="GO:0007020">
    <property type="term" value="P:microtubule nucleation"/>
    <property type="evidence" value="ECO:0007669"/>
    <property type="project" value="InterPro"/>
</dbReference>
<dbReference type="AlphaFoldDB" id="A0AAV2LN93"/>
<dbReference type="GO" id="GO:0000930">
    <property type="term" value="C:gamma-tubulin complex"/>
    <property type="evidence" value="ECO:0007669"/>
    <property type="project" value="TreeGrafter"/>
</dbReference>
<feature type="region of interest" description="Disordered" evidence="6">
    <location>
        <begin position="46"/>
        <end position="65"/>
    </location>
</feature>
<keyword evidence="3 5" id="KW-0493">Microtubule</keyword>
<dbReference type="GO" id="GO:0005874">
    <property type="term" value="C:microtubule"/>
    <property type="evidence" value="ECO:0007669"/>
    <property type="project" value="UniProtKB-KW"/>
</dbReference>
<dbReference type="GO" id="GO:0031122">
    <property type="term" value="P:cytoplasmic microtubule organization"/>
    <property type="evidence" value="ECO:0007669"/>
    <property type="project" value="TreeGrafter"/>
</dbReference>
<evidence type="ECO:0000256" key="3">
    <source>
        <dbReference type="ARBA" id="ARBA00022701"/>
    </source>
</evidence>
<sequence length="231" mass="25552">MSPCPQVSQDLPFLHPSETSVLSRQCKLGSDYIHFTEFIQQHTGHVHIQDQAPSGGPQSSGGPHTSGGLHGVYLRAFCTGLDSMLQPYRQALLELEQEFLADPHLTISHINYKLDQFQLLFPSVMVVVEAIRSQKIHGCQILETVHKHSCGGLPPVRTALEKILCVCHGVLYKQLAAWMLHGLLLDQHEEFFIRQGPSGAGSSTNQDEEDEDLCLGGLSGKQLRELQDLLP</sequence>
<evidence type="ECO:0000313" key="9">
    <source>
        <dbReference type="Proteomes" id="UP001497482"/>
    </source>
</evidence>
<feature type="domain" description="Gamma tubulin complex component protein N-terminal" evidence="7">
    <location>
        <begin position="10"/>
        <end position="209"/>
    </location>
</feature>
<dbReference type="InterPro" id="IPR007259">
    <property type="entry name" value="GCP"/>
</dbReference>
<dbReference type="InterPro" id="IPR041470">
    <property type="entry name" value="GCP_N"/>
</dbReference>
<accession>A0AAV2LN93</accession>
<protein>
    <recommendedName>
        <fullName evidence="5">Gamma-tubulin complex component</fullName>
    </recommendedName>
</protein>
<comment type="function">
    <text evidence="5">Component of the gamma-tubulin ring complex (gTuRC) which mediates microtubule nucleation.</text>
</comment>
<dbReference type="GO" id="GO:0000922">
    <property type="term" value="C:spindle pole"/>
    <property type="evidence" value="ECO:0007669"/>
    <property type="project" value="InterPro"/>
</dbReference>
<keyword evidence="4 5" id="KW-0206">Cytoskeleton</keyword>
<dbReference type="PANTHER" id="PTHR19302">
    <property type="entry name" value="GAMMA TUBULIN COMPLEX PROTEIN"/>
    <property type="match status" value="1"/>
</dbReference>
<gene>
    <name evidence="8" type="ORF">KC01_LOCUS30760</name>
</gene>
<evidence type="ECO:0000313" key="8">
    <source>
        <dbReference type="EMBL" id="CAL1603036.1"/>
    </source>
</evidence>
<comment type="subcellular location">
    <subcellularLocation>
        <location evidence="1 5">Cytoplasm</location>
        <location evidence="1 5">Cytoskeleton</location>
        <location evidence="1 5">Microtubule organizing center</location>
    </subcellularLocation>
</comment>
<evidence type="ECO:0000256" key="6">
    <source>
        <dbReference type="SAM" id="MobiDB-lite"/>
    </source>
</evidence>
<evidence type="ECO:0000256" key="1">
    <source>
        <dbReference type="ARBA" id="ARBA00004267"/>
    </source>
</evidence>
<dbReference type="Proteomes" id="UP001497482">
    <property type="component" value="Chromosome 4"/>
</dbReference>
<dbReference type="GO" id="GO:0000278">
    <property type="term" value="P:mitotic cell cycle"/>
    <property type="evidence" value="ECO:0007669"/>
    <property type="project" value="TreeGrafter"/>
</dbReference>
<dbReference type="GO" id="GO:0043015">
    <property type="term" value="F:gamma-tubulin binding"/>
    <property type="evidence" value="ECO:0007669"/>
    <property type="project" value="InterPro"/>
</dbReference>
<dbReference type="GO" id="GO:0051011">
    <property type="term" value="F:microtubule minus-end binding"/>
    <property type="evidence" value="ECO:0007669"/>
    <property type="project" value="TreeGrafter"/>
</dbReference>
<dbReference type="GO" id="GO:0051225">
    <property type="term" value="P:spindle assembly"/>
    <property type="evidence" value="ECO:0007669"/>
    <property type="project" value="TreeGrafter"/>
</dbReference>
<evidence type="ECO:0000256" key="5">
    <source>
        <dbReference type="RuleBase" id="RU363050"/>
    </source>
</evidence>
<keyword evidence="2 5" id="KW-0963">Cytoplasm</keyword>
<evidence type="ECO:0000259" key="7">
    <source>
        <dbReference type="Pfam" id="PF17681"/>
    </source>
</evidence>
<dbReference type="Pfam" id="PF17681">
    <property type="entry name" value="GCP_N_terminal"/>
    <property type="match status" value="1"/>
</dbReference>
<feature type="compositionally biased region" description="Low complexity" evidence="6">
    <location>
        <begin position="53"/>
        <end position="63"/>
    </location>
</feature>
<proteinExistence type="inferred from homology"/>
<evidence type="ECO:0000256" key="4">
    <source>
        <dbReference type="ARBA" id="ARBA00023212"/>
    </source>
</evidence>
<name>A0AAV2LN93_KNICA</name>
<dbReference type="GO" id="GO:0051321">
    <property type="term" value="P:meiotic cell cycle"/>
    <property type="evidence" value="ECO:0007669"/>
    <property type="project" value="TreeGrafter"/>
</dbReference>
<reference evidence="8 9" key="1">
    <citation type="submission" date="2024-04" db="EMBL/GenBank/DDBJ databases">
        <authorList>
            <person name="Waldvogel A.-M."/>
            <person name="Schoenle A."/>
        </authorList>
    </citation>
    <scope>NUCLEOTIDE SEQUENCE [LARGE SCALE GENOMIC DNA]</scope>
</reference>
<keyword evidence="9" id="KW-1185">Reference proteome</keyword>
<evidence type="ECO:0000256" key="2">
    <source>
        <dbReference type="ARBA" id="ARBA00022490"/>
    </source>
</evidence>